<evidence type="ECO:0000259" key="8">
    <source>
        <dbReference type="Pfam" id="PF08292"/>
    </source>
</evidence>
<dbReference type="GO" id="GO:0006384">
    <property type="term" value="P:transcription initiation at RNA polymerase III promoter"/>
    <property type="evidence" value="ECO:0007669"/>
    <property type="project" value="TreeGrafter"/>
</dbReference>
<dbReference type="InterPro" id="IPR013238">
    <property type="entry name" value="RNA_pol_III_Rbc25"/>
</dbReference>
<evidence type="ECO:0000256" key="5">
    <source>
        <dbReference type="ARBA" id="ARBA00023242"/>
    </source>
</evidence>
<dbReference type="GO" id="GO:0003899">
    <property type="term" value="F:DNA-directed RNA polymerase activity"/>
    <property type="evidence" value="ECO:0007669"/>
    <property type="project" value="InterPro"/>
</dbReference>
<evidence type="ECO:0000256" key="1">
    <source>
        <dbReference type="ARBA" id="ARBA00004123"/>
    </source>
</evidence>
<keyword evidence="3" id="KW-0240">DNA-directed RNA polymerase</keyword>
<evidence type="ECO:0000313" key="10">
    <source>
        <dbReference type="Proteomes" id="UP001497623"/>
    </source>
</evidence>
<dbReference type="PANTHER" id="PTHR12709:SF1">
    <property type="entry name" value="DNA-DIRECTED RNA POLYMERASE III SUBUNIT RPC8"/>
    <property type="match status" value="1"/>
</dbReference>
<dbReference type="Pfam" id="PF03876">
    <property type="entry name" value="SHS2_Rpb7-N"/>
    <property type="match status" value="1"/>
</dbReference>
<keyword evidence="5" id="KW-0539">Nucleus</keyword>
<evidence type="ECO:0000256" key="3">
    <source>
        <dbReference type="ARBA" id="ARBA00022478"/>
    </source>
</evidence>
<evidence type="ECO:0008006" key="11">
    <source>
        <dbReference type="Google" id="ProtNLM"/>
    </source>
</evidence>
<accession>A0AAV2QJ86</accession>
<feature type="region of interest" description="Disordered" evidence="6">
    <location>
        <begin position="200"/>
        <end position="229"/>
    </location>
</feature>
<dbReference type="InterPro" id="IPR045113">
    <property type="entry name" value="Rpb7-like"/>
</dbReference>
<dbReference type="InterPro" id="IPR005576">
    <property type="entry name" value="Rpb7-like_N"/>
</dbReference>
<dbReference type="NCBIfam" id="TIGR00448">
    <property type="entry name" value="rpoE"/>
    <property type="match status" value="1"/>
</dbReference>
<keyword evidence="4" id="KW-0804">Transcription</keyword>
<dbReference type="GO" id="GO:0003677">
    <property type="term" value="F:DNA binding"/>
    <property type="evidence" value="ECO:0007669"/>
    <property type="project" value="InterPro"/>
</dbReference>
<feature type="compositionally biased region" description="Acidic residues" evidence="6">
    <location>
        <begin position="206"/>
        <end position="229"/>
    </location>
</feature>
<dbReference type="AlphaFoldDB" id="A0AAV2QJ86"/>
<reference evidence="9 10" key="1">
    <citation type="submission" date="2024-05" db="EMBL/GenBank/DDBJ databases">
        <authorList>
            <person name="Wallberg A."/>
        </authorList>
    </citation>
    <scope>NUCLEOTIDE SEQUENCE [LARGE SCALE GENOMIC DNA]</scope>
</reference>
<dbReference type="SUPFAM" id="SSF88798">
    <property type="entry name" value="N-terminal, heterodimerisation domain of RBP7 (RpoE)"/>
    <property type="match status" value="1"/>
</dbReference>
<evidence type="ECO:0000256" key="4">
    <source>
        <dbReference type="ARBA" id="ARBA00023163"/>
    </source>
</evidence>
<feature type="domain" description="RNA polymerase Rpb7-like N-terminal" evidence="7">
    <location>
        <begin position="9"/>
        <end position="64"/>
    </location>
</feature>
<evidence type="ECO:0000256" key="6">
    <source>
        <dbReference type="SAM" id="MobiDB-lite"/>
    </source>
</evidence>
<organism evidence="9 10">
    <name type="scientific">Meganyctiphanes norvegica</name>
    <name type="common">Northern krill</name>
    <name type="synonym">Thysanopoda norvegica</name>
    <dbReference type="NCBI Taxonomy" id="48144"/>
    <lineage>
        <taxon>Eukaryota</taxon>
        <taxon>Metazoa</taxon>
        <taxon>Ecdysozoa</taxon>
        <taxon>Arthropoda</taxon>
        <taxon>Crustacea</taxon>
        <taxon>Multicrustacea</taxon>
        <taxon>Malacostraca</taxon>
        <taxon>Eumalacostraca</taxon>
        <taxon>Eucarida</taxon>
        <taxon>Euphausiacea</taxon>
        <taxon>Euphausiidae</taxon>
        <taxon>Meganyctiphanes</taxon>
    </lineage>
</organism>
<dbReference type="Gene3D" id="3.30.1490.120">
    <property type="entry name" value="RNA polymerase Rpb7-like, N-terminal domain"/>
    <property type="match status" value="1"/>
</dbReference>
<comment type="caution">
    <text evidence="9">The sequence shown here is derived from an EMBL/GenBank/DDBJ whole genome shotgun (WGS) entry which is preliminary data.</text>
</comment>
<dbReference type="CDD" id="cd04330">
    <property type="entry name" value="RNAP_III_Rpc25_N"/>
    <property type="match status" value="1"/>
</dbReference>
<dbReference type="SUPFAM" id="SSF50249">
    <property type="entry name" value="Nucleic acid-binding proteins"/>
    <property type="match status" value="1"/>
</dbReference>
<name>A0AAV2QJ86_MEGNR</name>
<dbReference type="InterPro" id="IPR012340">
    <property type="entry name" value="NA-bd_OB-fold"/>
</dbReference>
<dbReference type="Pfam" id="PF08292">
    <property type="entry name" value="RNA_pol_Rbc25"/>
    <property type="match status" value="1"/>
</dbReference>
<evidence type="ECO:0000313" key="9">
    <source>
        <dbReference type="EMBL" id="CAL4085526.1"/>
    </source>
</evidence>
<feature type="domain" description="RNA polymerase III subunit Rpc25" evidence="8">
    <location>
        <begin position="83"/>
        <end position="201"/>
    </location>
</feature>
<evidence type="ECO:0000256" key="2">
    <source>
        <dbReference type="ARBA" id="ARBA00009307"/>
    </source>
</evidence>
<dbReference type="Gene3D" id="2.40.50.140">
    <property type="entry name" value="Nucleic acid-binding proteins"/>
    <property type="match status" value="1"/>
</dbReference>
<dbReference type="PANTHER" id="PTHR12709">
    <property type="entry name" value="DNA-DIRECTED RNA POLYMERASE II, III"/>
    <property type="match status" value="1"/>
</dbReference>
<sequence length="229" mass="25947">MFQLAELRHMVRIPPWCFGQSLNDAVIQELNKKLANKVVLNVGLCIVLFDLTSVGDSYIFPGDGASHTKVTFRYLVFRPFVEEIIEGAVKASNAEGIQVSLGFFEDIYIRSDNMMTSSHYDETEKLWVWDYETDGETHHLFIDIGETIRFKVVAEQFTDTTPSGPEASETESGTMERKEGKIPYLIYGAINDQGLGLVSWWNASEGGEEEEEEEEDEVEEEDDLEEEAP</sequence>
<evidence type="ECO:0000259" key="7">
    <source>
        <dbReference type="Pfam" id="PF03876"/>
    </source>
</evidence>
<dbReference type="EMBL" id="CAXKWB010007055">
    <property type="protein sequence ID" value="CAL4085526.1"/>
    <property type="molecule type" value="Genomic_DNA"/>
</dbReference>
<dbReference type="FunFam" id="3.30.1490.120:FF:000002">
    <property type="entry name" value="DNA-directed RNA polymerase III subunit RPC8"/>
    <property type="match status" value="1"/>
</dbReference>
<dbReference type="InterPro" id="IPR036898">
    <property type="entry name" value="RNA_pol_Rpb7-like_N_sf"/>
</dbReference>
<dbReference type="InterPro" id="IPR004519">
    <property type="entry name" value="RNAP_E/RPC8"/>
</dbReference>
<comment type="similarity">
    <text evidence="2">Belongs to the eukaryotic RPB7/RPC8 RNA polymerase subunit family.</text>
</comment>
<dbReference type="GO" id="GO:0005666">
    <property type="term" value="C:RNA polymerase III complex"/>
    <property type="evidence" value="ECO:0007669"/>
    <property type="project" value="TreeGrafter"/>
</dbReference>
<gene>
    <name evidence="9" type="ORF">MNOR_LOCUS12721</name>
</gene>
<protein>
    <recommendedName>
        <fullName evidence="11">DNA-directed RNA polymerase III subunit RPC8</fullName>
    </recommendedName>
</protein>
<comment type="subcellular location">
    <subcellularLocation>
        <location evidence="1">Nucleus</location>
    </subcellularLocation>
</comment>
<proteinExistence type="inferred from homology"/>
<dbReference type="Proteomes" id="UP001497623">
    <property type="component" value="Unassembled WGS sequence"/>
</dbReference>
<keyword evidence="10" id="KW-1185">Reference proteome</keyword>